<dbReference type="Gene3D" id="3.60.21.10">
    <property type="match status" value="1"/>
</dbReference>
<keyword evidence="6 10" id="KW-0378">Hydrolase</keyword>
<feature type="binding site" evidence="10">
    <location>
        <position position="41"/>
    </location>
    <ligand>
        <name>Mn(2+)</name>
        <dbReference type="ChEBI" id="CHEBI:29035"/>
        <label>2</label>
    </ligand>
</feature>
<dbReference type="InterPro" id="IPR029052">
    <property type="entry name" value="Metallo-depent_PP-like"/>
</dbReference>
<dbReference type="GO" id="GO:0009245">
    <property type="term" value="P:lipid A biosynthetic process"/>
    <property type="evidence" value="ECO:0007669"/>
    <property type="project" value="UniProtKB-UniRule"/>
</dbReference>
<dbReference type="HAMAP" id="MF_00575">
    <property type="entry name" value="LpxH"/>
    <property type="match status" value="1"/>
</dbReference>
<dbReference type="PANTHER" id="PTHR34990">
    <property type="entry name" value="UDP-2,3-DIACYLGLUCOSAMINE HYDROLASE-RELATED"/>
    <property type="match status" value="1"/>
</dbReference>
<dbReference type="NCBIfam" id="NF003743">
    <property type="entry name" value="PRK05340.1"/>
    <property type="match status" value="1"/>
</dbReference>
<dbReference type="PANTHER" id="PTHR34990:SF1">
    <property type="entry name" value="UDP-2,3-DIACYLGLUCOSAMINE HYDROLASE"/>
    <property type="match status" value="1"/>
</dbReference>
<dbReference type="SUPFAM" id="SSF56300">
    <property type="entry name" value="Metallo-dependent phosphatases"/>
    <property type="match status" value="1"/>
</dbReference>
<keyword evidence="2 10" id="KW-0444">Lipid biosynthesis</keyword>
<dbReference type="GO" id="GO:0030145">
    <property type="term" value="F:manganese ion binding"/>
    <property type="evidence" value="ECO:0007669"/>
    <property type="project" value="UniProtKB-UniRule"/>
</dbReference>
<dbReference type="STRING" id="1748243.Tel_04975"/>
<evidence type="ECO:0000256" key="1">
    <source>
        <dbReference type="ARBA" id="ARBA00022475"/>
    </source>
</evidence>
<gene>
    <name evidence="10" type="primary">lpxH</name>
    <name evidence="12" type="ORF">Tel_04975</name>
</gene>
<dbReference type="GO" id="GO:0008758">
    <property type="term" value="F:UDP-2,3-diacylglucosamine hydrolase activity"/>
    <property type="evidence" value="ECO:0007669"/>
    <property type="project" value="UniProtKB-UniRule"/>
</dbReference>
<dbReference type="AlphaFoldDB" id="A0A0S2TBL4"/>
<keyword evidence="3 10" id="KW-0997">Cell inner membrane</keyword>
<reference evidence="12" key="1">
    <citation type="submission" date="2015-10" db="EMBL/GenBank/DDBJ databases">
        <title>Description of Candidatus Tenderia electrophaga gen. nov, sp. nov., an Uncultivated Electroautotroph from a Biocathode Enrichment.</title>
        <authorList>
            <person name="Eddie B.J."/>
            <person name="Malanoski A.P."/>
            <person name="Wang Z."/>
            <person name="Hall R.J."/>
            <person name="Oh S.D."/>
            <person name="Heiner C."/>
            <person name="Lin B."/>
            <person name="Strycharz-Glaven S.M."/>
        </authorList>
    </citation>
    <scope>NUCLEOTIDE SEQUENCE [LARGE SCALE GENOMIC DNA]</scope>
    <source>
        <strain evidence="12">NRL1</strain>
    </source>
</reference>
<feature type="domain" description="Calcineurin-like phosphoesterase" evidence="11">
    <location>
        <begin position="1"/>
        <end position="199"/>
    </location>
</feature>
<comment type="subcellular location">
    <subcellularLocation>
        <location evidence="10">Cell inner membrane</location>
        <topology evidence="10">Peripheral membrane protein</topology>
        <orientation evidence="10">Cytoplasmic side</orientation>
    </subcellularLocation>
</comment>
<proteinExistence type="inferred from homology"/>
<keyword evidence="13" id="KW-1185">Reference proteome</keyword>
<feature type="binding site" evidence="10">
    <location>
        <position position="167"/>
    </location>
    <ligand>
        <name>substrate</name>
    </ligand>
</feature>
<evidence type="ECO:0000256" key="3">
    <source>
        <dbReference type="ARBA" id="ARBA00022519"/>
    </source>
</evidence>
<evidence type="ECO:0000256" key="4">
    <source>
        <dbReference type="ARBA" id="ARBA00022556"/>
    </source>
</evidence>
<dbReference type="KEGG" id="tee:Tel_04975"/>
<feature type="binding site" evidence="10">
    <location>
        <position position="41"/>
    </location>
    <ligand>
        <name>Mn(2+)</name>
        <dbReference type="ChEBI" id="CHEBI:29035"/>
        <label>1</label>
    </ligand>
</feature>
<evidence type="ECO:0000256" key="9">
    <source>
        <dbReference type="ARBA" id="ARBA00023211"/>
    </source>
</evidence>
<keyword evidence="5 10" id="KW-0479">Metal-binding</keyword>
<feature type="binding site" evidence="10">
    <location>
        <position position="114"/>
    </location>
    <ligand>
        <name>Mn(2+)</name>
        <dbReference type="ChEBI" id="CHEBI:29035"/>
        <label>2</label>
    </ligand>
</feature>
<evidence type="ECO:0000313" key="13">
    <source>
        <dbReference type="Proteomes" id="UP000055136"/>
    </source>
</evidence>
<keyword evidence="4 10" id="KW-0441">Lipid A biosynthesis</keyword>
<dbReference type="UniPathway" id="UPA00359">
    <property type="reaction ID" value="UER00480"/>
</dbReference>
<evidence type="ECO:0000256" key="5">
    <source>
        <dbReference type="ARBA" id="ARBA00022723"/>
    </source>
</evidence>
<organism evidence="12 13">
    <name type="scientific">Candidatus Tenderia electrophaga</name>
    <dbReference type="NCBI Taxonomy" id="1748243"/>
    <lineage>
        <taxon>Bacteria</taxon>
        <taxon>Pseudomonadati</taxon>
        <taxon>Pseudomonadota</taxon>
        <taxon>Gammaproteobacteria</taxon>
        <taxon>Candidatus Tenderiales</taxon>
        <taxon>Candidatus Tenderiaceae</taxon>
        <taxon>Candidatus Tenderia</taxon>
    </lineage>
</organism>
<keyword evidence="8 10" id="KW-0472">Membrane</keyword>
<feature type="binding site" evidence="10">
    <location>
        <position position="79"/>
    </location>
    <ligand>
        <name>Mn(2+)</name>
        <dbReference type="ChEBI" id="CHEBI:29035"/>
        <label>2</label>
    </ligand>
</feature>
<name>A0A0S2TBL4_9GAMM</name>
<dbReference type="GO" id="GO:0005737">
    <property type="term" value="C:cytoplasm"/>
    <property type="evidence" value="ECO:0007669"/>
    <property type="project" value="InterPro"/>
</dbReference>
<keyword evidence="1 10" id="KW-1003">Cell membrane</keyword>
<evidence type="ECO:0000313" key="12">
    <source>
        <dbReference type="EMBL" id="ALP52550.1"/>
    </source>
</evidence>
<dbReference type="Pfam" id="PF00149">
    <property type="entry name" value="Metallophos"/>
    <property type="match status" value="1"/>
</dbReference>
<feature type="binding site" evidence="10">
    <location>
        <position position="197"/>
    </location>
    <ligand>
        <name>Mn(2+)</name>
        <dbReference type="ChEBI" id="CHEBI:29035"/>
        <label>1</label>
    </ligand>
</feature>
<feature type="binding site" evidence="10">
    <location>
        <position position="164"/>
    </location>
    <ligand>
        <name>substrate</name>
    </ligand>
</feature>
<evidence type="ECO:0000256" key="8">
    <source>
        <dbReference type="ARBA" id="ARBA00023136"/>
    </source>
</evidence>
<accession>A0A0S2TBL4</accession>
<dbReference type="InterPro" id="IPR043461">
    <property type="entry name" value="LpxH-like"/>
</dbReference>
<dbReference type="CDD" id="cd07398">
    <property type="entry name" value="MPP_YbbF-LpxH"/>
    <property type="match status" value="1"/>
</dbReference>
<evidence type="ECO:0000256" key="7">
    <source>
        <dbReference type="ARBA" id="ARBA00023098"/>
    </source>
</evidence>
<evidence type="ECO:0000256" key="6">
    <source>
        <dbReference type="ARBA" id="ARBA00022801"/>
    </source>
</evidence>
<feature type="binding site" evidence="10">
    <location>
        <position position="8"/>
    </location>
    <ligand>
        <name>Mn(2+)</name>
        <dbReference type="ChEBI" id="CHEBI:29035"/>
        <label>1</label>
    </ligand>
</feature>
<comment type="cofactor">
    <cofactor evidence="10">
        <name>Mn(2+)</name>
        <dbReference type="ChEBI" id="CHEBI:29035"/>
    </cofactor>
    <text evidence="10">Binds 2 Mn(2+) ions per subunit in a binuclear metal center.</text>
</comment>
<dbReference type="NCBIfam" id="TIGR01854">
    <property type="entry name" value="lipid_A_lpxH"/>
    <property type="match status" value="1"/>
</dbReference>
<protein>
    <recommendedName>
        <fullName evidence="10">UDP-2,3-diacylglucosamine hydrolase</fullName>
        <ecNumber evidence="10">3.6.1.54</ecNumber>
    </recommendedName>
    <alternativeName>
        <fullName evidence="10">UDP-2,3-diacylglucosamine diphosphatase</fullName>
    </alternativeName>
</protein>
<evidence type="ECO:0000259" key="11">
    <source>
        <dbReference type="Pfam" id="PF00149"/>
    </source>
</evidence>
<keyword evidence="9 10" id="KW-0464">Manganese</keyword>
<sequence>MSTLFIADIHLGGEHPEISRRFVEFLERQAPGCEALYILGDLFEVWIGDDAVQAEHRAALQALRRLTDQGVPVRIMHGNRDFLLGHGFEALSGCQLIDDPQVIDLYGTRTLVMHGDSLCSDDVDYQQLRRQLRDPAWQRQFLAASEARRLAIAKQYRDASRSRTREKTEAIMDVNPAAVVEAMRAYGVTQLIHGHTHRPAVHELEIDGRPARRIVLGDWYSQDSSLRCDASGCRLSNFAKD</sequence>
<feature type="binding site" evidence="10">
    <location>
        <position position="195"/>
    </location>
    <ligand>
        <name>Mn(2+)</name>
        <dbReference type="ChEBI" id="CHEBI:29035"/>
        <label>2</label>
    </ligand>
</feature>
<dbReference type="InterPro" id="IPR010138">
    <property type="entry name" value="UDP-diacylglucosamine_Hdrlase"/>
</dbReference>
<feature type="binding site" evidence="10">
    <location>
        <position position="160"/>
    </location>
    <ligand>
        <name>substrate</name>
    </ligand>
</feature>
<comment type="function">
    <text evidence="10">Hydrolyzes the pyrophosphate bond of UDP-2,3-diacylglucosamine to yield 2,3-diacylglucosamine 1-phosphate (lipid X) and UMP by catalyzing the attack of water at the alpha-P atom. Involved in the biosynthesis of lipid A, a phosphorylated glycolipid that anchors the lipopolysaccharide to the outer membrane of the cell.</text>
</comment>
<feature type="binding site" evidence="10">
    <location>
        <position position="195"/>
    </location>
    <ligand>
        <name>substrate</name>
    </ligand>
</feature>
<evidence type="ECO:0000256" key="10">
    <source>
        <dbReference type="HAMAP-Rule" id="MF_00575"/>
    </source>
</evidence>
<dbReference type="EC" id="3.6.1.54" evidence="10"/>
<comment type="pathway">
    <text evidence="10">Glycolipid biosynthesis; lipid IV(A) biosynthesis; lipid IV(A) from (3R)-3-hydroxytetradecanoyl-[acyl-carrier-protein] and UDP-N-acetyl-alpha-D-glucosamine: step 4/6.</text>
</comment>
<comment type="similarity">
    <text evidence="10">Belongs to the LpxH family.</text>
</comment>
<evidence type="ECO:0000256" key="2">
    <source>
        <dbReference type="ARBA" id="ARBA00022516"/>
    </source>
</evidence>
<dbReference type="InterPro" id="IPR004843">
    <property type="entry name" value="Calcineurin-like_PHP"/>
</dbReference>
<feature type="binding site" evidence="10">
    <location>
        <position position="10"/>
    </location>
    <ligand>
        <name>Mn(2+)</name>
        <dbReference type="ChEBI" id="CHEBI:29035"/>
        <label>1</label>
    </ligand>
</feature>
<feature type="binding site" evidence="10">
    <location>
        <begin position="79"/>
        <end position="80"/>
    </location>
    <ligand>
        <name>substrate</name>
    </ligand>
</feature>
<keyword evidence="7 10" id="KW-0443">Lipid metabolism</keyword>
<feature type="binding site" evidence="10">
    <location>
        <position position="122"/>
    </location>
    <ligand>
        <name>substrate</name>
    </ligand>
</feature>
<dbReference type="GO" id="GO:0019897">
    <property type="term" value="C:extrinsic component of plasma membrane"/>
    <property type="evidence" value="ECO:0007669"/>
    <property type="project" value="UniProtKB-UniRule"/>
</dbReference>
<comment type="catalytic activity">
    <reaction evidence="10">
        <text>UDP-2-N,3-O-bis[(3R)-3-hydroxytetradecanoyl]-alpha-D-glucosamine + H2O = 2-N,3-O-bis[(3R)-3-hydroxytetradecanoyl]-alpha-D-glucosaminyl 1-phosphate + UMP + 2 H(+)</text>
        <dbReference type="Rhea" id="RHEA:25213"/>
        <dbReference type="ChEBI" id="CHEBI:15377"/>
        <dbReference type="ChEBI" id="CHEBI:15378"/>
        <dbReference type="ChEBI" id="CHEBI:57865"/>
        <dbReference type="ChEBI" id="CHEBI:57957"/>
        <dbReference type="ChEBI" id="CHEBI:78847"/>
        <dbReference type="EC" id="3.6.1.54"/>
    </reaction>
</comment>
<dbReference type="EMBL" id="CP013099">
    <property type="protein sequence ID" value="ALP52550.1"/>
    <property type="molecule type" value="Genomic_DNA"/>
</dbReference>
<dbReference type="Proteomes" id="UP000055136">
    <property type="component" value="Chromosome"/>
</dbReference>